<evidence type="ECO:0000256" key="1">
    <source>
        <dbReference type="SAM" id="Phobius"/>
    </source>
</evidence>
<feature type="transmembrane region" description="Helical" evidence="1">
    <location>
        <begin position="12"/>
        <end position="31"/>
    </location>
</feature>
<feature type="transmembrane region" description="Helical" evidence="1">
    <location>
        <begin position="129"/>
        <end position="149"/>
    </location>
</feature>
<keyword evidence="1" id="KW-0812">Transmembrane</keyword>
<dbReference type="Proteomes" id="UP000304148">
    <property type="component" value="Chromosome"/>
</dbReference>
<dbReference type="AlphaFoldDB" id="A0A383R873"/>
<feature type="transmembrane region" description="Helical" evidence="1">
    <location>
        <begin position="43"/>
        <end position="60"/>
    </location>
</feature>
<gene>
    <name evidence="2" type="ORF">PBLR_11582</name>
</gene>
<sequence length="161" mass="18325">MRIVLTELTKRNMKMASGIHILFSFIYFYLFVFDQPLYTEHKLLISVSGIISYIFIGFLMKESSIVQNFISASAISLLGLGYWLLVLMMFNSASMHDQGGSWVGPSIVWIFYIPHIHGLEILPIEGGNYAHLILLMLNFALTPVMFLIIQSKAMLKRMVNA</sequence>
<reference evidence="3" key="1">
    <citation type="submission" date="2018-08" db="EMBL/GenBank/DDBJ databases">
        <authorList>
            <person name="Chevrot R."/>
        </authorList>
    </citation>
    <scope>NUCLEOTIDE SEQUENCE [LARGE SCALE GENOMIC DNA]</scope>
</reference>
<keyword evidence="1" id="KW-1133">Transmembrane helix</keyword>
<protein>
    <submittedName>
        <fullName evidence="2">Uncharacterized protein</fullName>
    </submittedName>
</protein>
<keyword evidence="1" id="KW-0472">Membrane</keyword>
<evidence type="ECO:0000313" key="3">
    <source>
        <dbReference type="Proteomes" id="UP000304148"/>
    </source>
</evidence>
<dbReference type="EMBL" id="LS992241">
    <property type="protein sequence ID" value="SYX83160.1"/>
    <property type="molecule type" value="Genomic_DNA"/>
</dbReference>
<name>A0A383R873_PAEAL</name>
<proteinExistence type="predicted"/>
<organism evidence="2 3">
    <name type="scientific">Paenibacillus alvei</name>
    <name type="common">Bacillus alvei</name>
    <dbReference type="NCBI Taxonomy" id="44250"/>
    <lineage>
        <taxon>Bacteria</taxon>
        <taxon>Bacillati</taxon>
        <taxon>Bacillota</taxon>
        <taxon>Bacilli</taxon>
        <taxon>Bacillales</taxon>
        <taxon>Paenibacillaceae</taxon>
        <taxon>Paenibacillus</taxon>
    </lineage>
</organism>
<evidence type="ECO:0000313" key="2">
    <source>
        <dbReference type="EMBL" id="SYX83160.1"/>
    </source>
</evidence>
<accession>A0A383R873</accession>
<feature type="transmembrane region" description="Helical" evidence="1">
    <location>
        <begin position="69"/>
        <end position="90"/>
    </location>
</feature>